<dbReference type="GeneID" id="72184382"/>
<keyword evidence="2" id="KW-1133">Transmembrane helix</keyword>
<name>A0A8U0HW16_9EURY</name>
<feature type="compositionally biased region" description="Low complexity" evidence="1">
    <location>
        <begin position="85"/>
        <end position="100"/>
    </location>
</feature>
<evidence type="ECO:0000256" key="1">
    <source>
        <dbReference type="SAM" id="MobiDB-lite"/>
    </source>
</evidence>
<keyword evidence="2" id="KW-0472">Membrane</keyword>
<protein>
    <submittedName>
        <fullName evidence="3">Uncharacterized protein</fullName>
    </submittedName>
</protein>
<organism evidence="3 4">
    <name type="scientific">Halorussus limi</name>
    <dbReference type="NCBI Taxonomy" id="2938695"/>
    <lineage>
        <taxon>Archaea</taxon>
        <taxon>Methanobacteriati</taxon>
        <taxon>Methanobacteriota</taxon>
        <taxon>Stenosarchaea group</taxon>
        <taxon>Halobacteria</taxon>
        <taxon>Halobacteriales</taxon>
        <taxon>Haladaptataceae</taxon>
        <taxon>Halorussus</taxon>
    </lineage>
</organism>
<accession>A0A8U0HW16</accession>
<feature type="transmembrane region" description="Helical" evidence="2">
    <location>
        <begin position="20"/>
        <end position="41"/>
    </location>
</feature>
<dbReference type="AlphaFoldDB" id="A0A8U0HW16"/>
<gene>
    <name evidence="3" type="ORF">M0R89_04245</name>
</gene>
<dbReference type="EMBL" id="CP096659">
    <property type="protein sequence ID" value="UPV75282.1"/>
    <property type="molecule type" value="Genomic_DNA"/>
</dbReference>
<keyword evidence="4" id="KW-1185">Reference proteome</keyword>
<dbReference type="RefSeq" id="WP_248651325.1">
    <property type="nucleotide sequence ID" value="NZ_CP096659.1"/>
</dbReference>
<keyword evidence="2" id="KW-0812">Transmembrane</keyword>
<feature type="region of interest" description="Disordered" evidence="1">
    <location>
        <begin position="66"/>
        <end position="100"/>
    </location>
</feature>
<dbReference type="Proteomes" id="UP000830729">
    <property type="component" value="Chromosome"/>
</dbReference>
<proteinExistence type="predicted"/>
<dbReference type="Pfam" id="PF26047">
    <property type="entry name" value="DUF8015"/>
    <property type="match status" value="1"/>
</dbReference>
<evidence type="ECO:0000313" key="3">
    <source>
        <dbReference type="EMBL" id="UPV75282.1"/>
    </source>
</evidence>
<dbReference type="KEGG" id="halx:M0R89_04245"/>
<sequence>MLGRDLLRSGNAGVPNVSHYDLVLAVVPLPLLVGLFAGAVLPVTTQTGVSAGALLSALTVGHLLFRDPPTRRGPGGDESVGGDRVGTTSVGSGSVGESSA</sequence>
<evidence type="ECO:0000313" key="4">
    <source>
        <dbReference type="Proteomes" id="UP000830729"/>
    </source>
</evidence>
<evidence type="ECO:0000256" key="2">
    <source>
        <dbReference type="SAM" id="Phobius"/>
    </source>
</evidence>
<reference evidence="3 4" key="1">
    <citation type="submission" date="2022-04" db="EMBL/GenBank/DDBJ databases">
        <title>Diverse halophilic archaea isolated from saline environments.</title>
        <authorList>
            <person name="Cui H.-L."/>
        </authorList>
    </citation>
    <scope>NUCLEOTIDE SEQUENCE [LARGE SCALE GENOMIC DNA]</scope>
    <source>
        <strain evidence="3 4">XZYJT49</strain>
    </source>
</reference>
<dbReference type="InterPro" id="IPR058328">
    <property type="entry name" value="DUF8015"/>
</dbReference>